<evidence type="ECO:0000313" key="4">
    <source>
        <dbReference type="Proteomes" id="UP001595867"/>
    </source>
</evidence>
<dbReference type="PANTHER" id="PTHR38593:SF1">
    <property type="entry name" value="BLR2558 PROTEIN"/>
    <property type="match status" value="1"/>
</dbReference>
<keyword evidence="1" id="KW-0732">Signal</keyword>
<dbReference type="Pfam" id="PF13628">
    <property type="entry name" value="DUF4142"/>
    <property type="match status" value="1"/>
</dbReference>
<evidence type="ECO:0000256" key="1">
    <source>
        <dbReference type="SAM" id="SignalP"/>
    </source>
</evidence>
<proteinExistence type="predicted"/>
<name>A0ABV8J3I3_9ACTN</name>
<feature type="signal peptide" evidence="1">
    <location>
        <begin position="1"/>
        <end position="24"/>
    </location>
</feature>
<dbReference type="InterPro" id="IPR012347">
    <property type="entry name" value="Ferritin-like"/>
</dbReference>
<accession>A0ABV8J3I3</accession>
<gene>
    <name evidence="3" type="ORF">ACFO0C_26635</name>
</gene>
<dbReference type="Gene3D" id="1.20.1260.10">
    <property type="match status" value="1"/>
</dbReference>
<dbReference type="RefSeq" id="WP_378069416.1">
    <property type="nucleotide sequence ID" value="NZ_JBHSBL010000019.1"/>
</dbReference>
<feature type="domain" description="DUF4142" evidence="2">
    <location>
        <begin position="43"/>
        <end position="176"/>
    </location>
</feature>
<dbReference type="PANTHER" id="PTHR38593">
    <property type="entry name" value="BLR2558 PROTEIN"/>
    <property type="match status" value="1"/>
</dbReference>
<reference evidence="4" key="1">
    <citation type="journal article" date="2019" name="Int. J. Syst. Evol. Microbiol.">
        <title>The Global Catalogue of Microorganisms (GCM) 10K type strain sequencing project: providing services to taxonomists for standard genome sequencing and annotation.</title>
        <authorList>
            <consortium name="The Broad Institute Genomics Platform"/>
            <consortium name="The Broad Institute Genome Sequencing Center for Infectious Disease"/>
            <person name="Wu L."/>
            <person name="Ma J."/>
        </authorList>
    </citation>
    <scope>NUCLEOTIDE SEQUENCE [LARGE SCALE GENOMIC DNA]</scope>
    <source>
        <strain evidence="4">TBRC 5832</strain>
    </source>
</reference>
<comment type="caution">
    <text evidence="3">The sequence shown here is derived from an EMBL/GenBank/DDBJ whole genome shotgun (WGS) entry which is preliminary data.</text>
</comment>
<dbReference type="Proteomes" id="UP001595867">
    <property type="component" value="Unassembled WGS sequence"/>
</dbReference>
<dbReference type="InterPro" id="IPR025419">
    <property type="entry name" value="DUF4142"/>
</dbReference>
<protein>
    <submittedName>
        <fullName evidence="3">DUF4142 domain-containing protein</fullName>
    </submittedName>
</protein>
<evidence type="ECO:0000313" key="3">
    <source>
        <dbReference type="EMBL" id="MFC4068520.1"/>
    </source>
</evidence>
<dbReference type="EMBL" id="JBHSBL010000019">
    <property type="protein sequence ID" value="MFC4068520.1"/>
    <property type="molecule type" value="Genomic_DNA"/>
</dbReference>
<evidence type="ECO:0000259" key="2">
    <source>
        <dbReference type="Pfam" id="PF13628"/>
    </source>
</evidence>
<sequence length="180" mass="18955">MLFRRIMVAVGAAALVATPGAAQAAPGQVSADQGTFAAAPSASDAAFLRAANEVNLAGIAHGRIAFTKTRNAEVKEIAGRFMVDHIRLNAEITEAARKLKVRLDFVPAADQRALSDRYEAASASAFDALYLSTQLELQREAQRIADAQAAGGDDAALKRVAADAAPILAEHQKMLREATN</sequence>
<feature type="chain" id="PRO_5046752414" evidence="1">
    <location>
        <begin position="25"/>
        <end position="180"/>
    </location>
</feature>
<keyword evidence="4" id="KW-1185">Reference proteome</keyword>
<organism evidence="3 4">
    <name type="scientific">Actinoplanes subglobosus</name>
    <dbReference type="NCBI Taxonomy" id="1547892"/>
    <lineage>
        <taxon>Bacteria</taxon>
        <taxon>Bacillati</taxon>
        <taxon>Actinomycetota</taxon>
        <taxon>Actinomycetes</taxon>
        <taxon>Micromonosporales</taxon>
        <taxon>Micromonosporaceae</taxon>
        <taxon>Actinoplanes</taxon>
    </lineage>
</organism>